<dbReference type="SUPFAM" id="SSF88723">
    <property type="entry name" value="PIN domain-like"/>
    <property type="match status" value="1"/>
</dbReference>
<dbReference type="AlphaFoldDB" id="A0A6M0JSZ4"/>
<dbReference type="CDD" id="cd18745">
    <property type="entry name" value="PIN_VapC4-5_FitB-like"/>
    <property type="match status" value="1"/>
</dbReference>
<evidence type="ECO:0000256" key="7">
    <source>
        <dbReference type="ARBA" id="ARBA00038093"/>
    </source>
</evidence>
<comment type="similarity">
    <text evidence="7 8">Belongs to the PINc/VapC protein family.</text>
</comment>
<evidence type="ECO:0000256" key="6">
    <source>
        <dbReference type="ARBA" id="ARBA00022842"/>
    </source>
</evidence>
<evidence type="ECO:0000313" key="11">
    <source>
        <dbReference type="Proteomes" id="UP000483379"/>
    </source>
</evidence>
<evidence type="ECO:0000256" key="8">
    <source>
        <dbReference type="HAMAP-Rule" id="MF_00265"/>
    </source>
</evidence>
<comment type="caution">
    <text evidence="10">The sequence shown here is derived from an EMBL/GenBank/DDBJ whole genome shotgun (WGS) entry which is preliminary data.</text>
</comment>
<comment type="function">
    <text evidence="8">Toxic component of a toxin-antitoxin (TA) system. An RNase.</text>
</comment>
<dbReference type="InterPro" id="IPR029060">
    <property type="entry name" value="PIN-like_dom_sf"/>
</dbReference>
<feature type="domain" description="PIN" evidence="9">
    <location>
        <begin position="4"/>
        <end position="123"/>
    </location>
</feature>
<evidence type="ECO:0000256" key="2">
    <source>
        <dbReference type="ARBA" id="ARBA00022649"/>
    </source>
</evidence>
<feature type="binding site" evidence="8">
    <location>
        <position position="97"/>
    </location>
    <ligand>
        <name>Mg(2+)</name>
        <dbReference type="ChEBI" id="CHEBI:18420"/>
    </ligand>
</feature>
<evidence type="ECO:0000256" key="1">
    <source>
        <dbReference type="ARBA" id="ARBA00001946"/>
    </source>
</evidence>
<protein>
    <recommendedName>
        <fullName evidence="8">Ribonuclease VapC</fullName>
        <shortName evidence="8">RNase VapC</shortName>
        <ecNumber evidence="8">3.1.-.-</ecNumber>
    </recommendedName>
    <alternativeName>
        <fullName evidence="8">Toxin VapC</fullName>
    </alternativeName>
</protein>
<dbReference type="Gene3D" id="3.40.50.1010">
    <property type="entry name" value="5'-nuclease"/>
    <property type="match status" value="1"/>
</dbReference>
<dbReference type="Proteomes" id="UP000483379">
    <property type="component" value="Unassembled WGS sequence"/>
</dbReference>
<dbReference type="PANTHER" id="PTHR33653:SF1">
    <property type="entry name" value="RIBONUCLEASE VAPC2"/>
    <property type="match status" value="1"/>
</dbReference>
<keyword evidence="2 8" id="KW-1277">Toxin-antitoxin system</keyword>
<sequence>MMFLLETNTLIDFFKGQGRVAERLLATPPNQVGISAIVLHELQTGIAKSTQPEKRHHQLESLVSAAMLFPFGAPEAAASALIRADLERAGTPIGPLDTLIAGTALANRAVLITHNTREFSRVSNLALEDWY</sequence>
<evidence type="ECO:0000256" key="3">
    <source>
        <dbReference type="ARBA" id="ARBA00022722"/>
    </source>
</evidence>
<keyword evidence="6 8" id="KW-0460">Magnesium</keyword>
<evidence type="ECO:0000256" key="4">
    <source>
        <dbReference type="ARBA" id="ARBA00022723"/>
    </source>
</evidence>
<dbReference type="InterPro" id="IPR002716">
    <property type="entry name" value="PIN_dom"/>
</dbReference>
<evidence type="ECO:0000256" key="5">
    <source>
        <dbReference type="ARBA" id="ARBA00022801"/>
    </source>
</evidence>
<dbReference type="GO" id="GO:0000287">
    <property type="term" value="F:magnesium ion binding"/>
    <property type="evidence" value="ECO:0007669"/>
    <property type="project" value="UniProtKB-UniRule"/>
</dbReference>
<evidence type="ECO:0000259" key="9">
    <source>
        <dbReference type="Pfam" id="PF01850"/>
    </source>
</evidence>
<dbReference type="Pfam" id="PF01850">
    <property type="entry name" value="PIN"/>
    <property type="match status" value="1"/>
</dbReference>
<dbReference type="GO" id="GO:0016787">
    <property type="term" value="F:hydrolase activity"/>
    <property type="evidence" value="ECO:0007669"/>
    <property type="project" value="UniProtKB-KW"/>
</dbReference>
<dbReference type="GO" id="GO:0004540">
    <property type="term" value="F:RNA nuclease activity"/>
    <property type="evidence" value="ECO:0007669"/>
    <property type="project" value="InterPro"/>
</dbReference>
<comment type="caution">
    <text evidence="8">Lacks conserved residue(s) required for the propagation of feature annotation.</text>
</comment>
<accession>A0A6M0JSZ4</accession>
<name>A0A6M0JSZ4_9GAMM</name>
<proteinExistence type="inferred from homology"/>
<dbReference type="HAMAP" id="MF_00265">
    <property type="entry name" value="VapC_Nob1"/>
    <property type="match status" value="1"/>
</dbReference>
<organism evidence="10 11">
    <name type="scientific">Thiorhodococcus minor</name>
    <dbReference type="NCBI Taxonomy" id="57489"/>
    <lineage>
        <taxon>Bacteria</taxon>
        <taxon>Pseudomonadati</taxon>
        <taxon>Pseudomonadota</taxon>
        <taxon>Gammaproteobacteria</taxon>
        <taxon>Chromatiales</taxon>
        <taxon>Chromatiaceae</taxon>
        <taxon>Thiorhodococcus</taxon>
    </lineage>
</organism>
<keyword evidence="5 8" id="KW-0378">Hydrolase</keyword>
<dbReference type="GO" id="GO:0090729">
    <property type="term" value="F:toxin activity"/>
    <property type="evidence" value="ECO:0007669"/>
    <property type="project" value="UniProtKB-KW"/>
</dbReference>
<keyword evidence="4 8" id="KW-0479">Metal-binding</keyword>
<dbReference type="EMBL" id="JAAIJQ010000003">
    <property type="protein sequence ID" value="NEV60608.1"/>
    <property type="molecule type" value="Genomic_DNA"/>
</dbReference>
<reference evidence="10 11" key="1">
    <citation type="submission" date="2020-02" db="EMBL/GenBank/DDBJ databases">
        <title>Genome sequences of Thiorhodococcus mannitoliphagus and Thiorhodococcus minor, purple sulfur photosynthetic bacteria in the gammaproteobacterial family, Chromatiaceae.</title>
        <authorList>
            <person name="Aviles F.A."/>
            <person name="Meyer T.E."/>
            <person name="Kyndt J.A."/>
        </authorList>
    </citation>
    <scope>NUCLEOTIDE SEQUENCE [LARGE SCALE GENOMIC DNA]</scope>
    <source>
        <strain evidence="10 11">DSM 11518</strain>
    </source>
</reference>
<dbReference type="InterPro" id="IPR050556">
    <property type="entry name" value="Type_II_TA_system_RNase"/>
</dbReference>
<dbReference type="EC" id="3.1.-.-" evidence="8"/>
<keyword evidence="8" id="KW-0800">Toxin</keyword>
<dbReference type="PANTHER" id="PTHR33653">
    <property type="entry name" value="RIBONUCLEASE VAPC2"/>
    <property type="match status" value="1"/>
</dbReference>
<dbReference type="RefSeq" id="WP_164450719.1">
    <property type="nucleotide sequence ID" value="NZ_JAAIJQ010000003.1"/>
</dbReference>
<keyword evidence="11" id="KW-1185">Reference proteome</keyword>
<comment type="cofactor">
    <cofactor evidence="1 8">
        <name>Mg(2+)</name>
        <dbReference type="ChEBI" id="CHEBI:18420"/>
    </cofactor>
</comment>
<gene>
    <name evidence="8" type="primary">vapC</name>
    <name evidence="10" type="ORF">G3446_01655</name>
</gene>
<dbReference type="InterPro" id="IPR022907">
    <property type="entry name" value="VapC_family"/>
</dbReference>
<evidence type="ECO:0000313" key="10">
    <source>
        <dbReference type="EMBL" id="NEV60608.1"/>
    </source>
</evidence>
<keyword evidence="3 8" id="KW-0540">Nuclease</keyword>